<evidence type="ECO:0000313" key="8">
    <source>
        <dbReference type="Proteomes" id="UP000293347"/>
    </source>
</evidence>
<gene>
    <name evidence="7" type="ORF">EZ437_05210</name>
</gene>
<evidence type="ECO:0000256" key="4">
    <source>
        <dbReference type="ARBA" id="ARBA00023163"/>
    </source>
</evidence>
<dbReference type="GO" id="GO:0003677">
    <property type="term" value="F:DNA binding"/>
    <property type="evidence" value="ECO:0007669"/>
    <property type="project" value="InterPro"/>
</dbReference>
<dbReference type="EMBL" id="SJSL01000001">
    <property type="protein sequence ID" value="TCD03370.1"/>
    <property type="molecule type" value="Genomic_DNA"/>
</dbReference>
<keyword evidence="2" id="KW-0805">Transcription regulation</keyword>
<dbReference type="NCBIfam" id="TIGR02937">
    <property type="entry name" value="sigma70-ECF"/>
    <property type="match status" value="1"/>
</dbReference>
<evidence type="ECO:0000256" key="2">
    <source>
        <dbReference type="ARBA" id="ARBA00023015"/>
    </source>
</evidence>
<evidence type="ECO:0000256" key="3">
    <source>
        <dbReference type="ARBA" id="ARBA00023082"/>
    </source>
</evidence>
<dbReference type="SUPFAM" id="SSF88659">
    <property type="entry name" value="Sigma3 and sigma4 domains of RNA polymerase sigma factors"/>
    <property type="match status" value="1"/>
</dbReference>
<dbReference type="AlphaFoldDB" id="A0A4R0NQL2"/>
<dbReference type="RefSeq" id="WP_131593921.1">
    <property type="nucleotide sequence ID" value="NZ_SJSL01000001.1"/>
</dbReference>
<evidence type="ECO:0000256" key="1">
    <source>
        <dbReference type="ARBA" id="ARBA00010641"/>
    </source>
</evidence>
<keyword evidence="8" id="KW-1185">Reference proteome</keyword>
<dbReference type="InterPro" id="IPR036388">
    <property type="entry name" value="WH-like_DNA-bd_sf"/>
</dbReference>
<evidence type="ECO:0000259" key="6">
    <source>
        <dbReference type="Pfam" id="PF08281"/>
    </source>
</evidence>
<reference evidence="7 8" key="1">
    <citation type="submission" date="2019-02" db="EMBL/GenBank/DDBJ databases">
        <title>Pedobacter sp. RP-1-14 sp. nov., isolated from Arctic soil.</title>
        <authorList>
            <person name="Dahal R.H."/>
        </authorList>
    </citation>
    <scope>NUCLEOTIDE SEQUENCE [LARGE SCALE GENOMIC DNA]</scope>
    <source>
        <strain evidence="7 8">RP-1-14</strain>
    </source>
</reference>
<dbReference type="InterPro" id="IPR013249">
    <property type="entry name" value="RNA_pol_sigma70_r4_t2"/>
</dbReference>
<dbReference type="OrthoDB" id="1100095at2"/>
<evidence type="ECO:0000259" key="5">
    <source>
        <dbReference type="Pfam" id="PF04542"/>
    </source>
</evidence>
<feature type="domain" description="RNA polymerase sigma factor 70 region 4 type 2" evidence="6">
    <location>
        <begin position="127"/>
        <end position="179"/>
    </location>
</feature>
<keyword evidence="3" id="KW-0731">Sigma factor</keyword>
<dbReference type="InterPro" id="IPR014327">
    <property type="entry name" value="RNA_pol_sigma70_bacteroid"/>
</dbReference>
<dbReference type="InterPro" id="IPR014284">
    <property type="entry name" value="RNA_pol_sigma-70_dom"/>
</dbReference>
<dbReference type="GO" id="GO:0016987">
    <property type="term" value="F:sigma factor activity"/>
    <property type="evidence" value="ECO:0007669"/>
    <property type="project" value="UniProtKB-KW"/>
</dbReference>
<evidence type="ECO:0000313" key="7">
    <source>
        <dbReference type="EMBL" id="TCD03370.1"/>
    </source>
</evidence>
<dbReference type="PANTHER" id="PTHR43133">
    <property type="entry name" value="RNA POLYMERASE ECF-TYPE SIGMA FACTO"/>
    <property type="match status" value="1"/>
</dbReference>
<dbReference type="InterPro" id="IPR013325">
    <property type="entry name" value="RNA_pol_sigma_r2"/>
</dbReference>
<sequence>MDRKQIQLTEEDIELITAIKQRNKRLFEVFYKKYYKQLFAIAHRYTGQAQTAEEIVHDVFITIWNKADQLNVQQSMKSYLFKAVVNSSLNFIKKEKSNAEKQLVYMKVQDESTDEDHEGHAEEELLNRLEEALKLLPEKCRQVMYLSRFGKLKQQEIADQMNISIKTVKNHLTYGFQKLREHLEKRKQVISILLMLLNLIIR</sequence>
<dbReference type="InterPro" id="IPR013324">
    <property type="entry name" value="RNA_pol_sigma_r3/r4-like"/>
</dbReference>
<keyword evidence="4" id="KW-0804">Transcription</keyword>
<comment type="similarity">
    <text evidence="1">Belongs to the sigma-70 factor family. ECF subfamily.</text>
</comment>
<proteinExistence type="inferred from homology"/>
<dbReference type="PANTHER" id="PTHR43133:SF46">
    <property type="entry name" value="RNA POLYMERASE SIGMA-70 FACTOR ECF SUBFAMILY"/>
    <property type="match status" value="1"/>
</dbReference>
<protein>
    <submittedName>
        <fullName evidence="7">RNA polymerase sigma-70 factor</fullName>
    </submittedName>
</protein>
<dbReference type="Pfam" id="PF04542">
    <property type="entry name" value="Sigma70_r2"/>
    <property type="match status" value="1"/>
</dbReference>
<dbReference type="GO" id="GO:0006352">
    <property type="term" value="P:DNA-templated transcription initiation"/>
    <property type="evidence" value="ECO:0007669"/>
    <property type="project" value="InterPro"/>
</dbReference>
<organism evidence="7 8">
    <name type="scientific">Pedobacter psychroterrae</name>
    <dbReference type="NCBI Taxonomy" id="2530453"/>
    <lineage>
        <taxon>Bacteria</taxon>
        <taxon>Pseudomonadati</taxon>
        <taxon>Bacteroidota</taxon>
        <taxon>Sphingobacteriia</taxon>
        <taxon>Sphingobacteriales</taxon>
        <taxon>Sphingobacteriaceae</taxon>
        <taxon>Pedobacter</taxon>
    </lineage>
</organism>
<feature type="domain" description="RNA polymerase sigma-70 region 2" evidence="5">
    <location>
        <begin position="30"/>
        <end position="96"/>
    </location>
</feature>
<name>A0A4R0NQL2_9SPHI</name>
<dbReference type="NCBIfam" id="TIGR02985">
    <property type="entry name" value="Sig70_bacteroi1"/>
    <property type="match status" value="1"/>
</dbReference>
<dbReference type="Gene3D" id="1.10.10.10">
    <property type="entry name" value="Winged helix-like DNA-binding domain superfamily/Winged helix DNA-binding domain"/>
    <property type="match status" value="1"/>
</dbReference>
<dbReference type="Gene3D" id="1.10.1740.10">
    <property type="match status" value="1"/>
</dbReference>
<dbReference type="InterPro" id="IPR039425">
    <property type="entry name" value="RNA_pol_sigma-70-like"/>
</dbReference>
<dbReference type="InterPro" id="IPR007627">
    <property type="entry name" value="RNA_pol_sigma70_r2"/>
</dbReference>
<dbReference type="Proteomes" id="UP000293347">
    <property type="component" value="Unassembled WGS sequence"/>
</dbReference>
<accession>A0A4R0NQL2</accession>
<dbReference type="Pfam" id="PF08281">
    <property type="entry name" value="Sigma70_r4_2"/>
    <property type="match status" value="1"/>
</dbReference>
<comment type="caution">
    <text evidence="7">The sequence shown here is derived from an EMBL/GenBank/DDBJ whole genome shotgun (WGS) entry which is preliminary data.</text>
</comment>
<dbReference type="SUPFAM" id="SSF88946">
    <property type="entry name" value="Sigma2 domain of RNA polymerase sigma factors"/>
    <property type="match status" value="1"/>
</dbReference>